<dbReference type="AlphaFoldDB" id="A0A6L2PEY6"/>
<feature type="region of interest" description="Disordered" evidence="2">
    <location>
        <begin position="148"/>
        <end position="180"/>
    </location>
</feature>
<dbReference type="GO" id="GO:0035256">
    <property type="term" value="F:G protein-coupled glutamate receptor binding"/>
    <property type="evidence" value="ECO:0007669"/>
    <property type="project" value="InterPro"/>
</dbReference>
<evidence type="ECO:0000256" key="1">
    <source>
        <dbReference type="SAM" id="Coils"/>
    </source>
</evidence>
<dbReference type="InParanoid" id="A0A6L2PEY6"/>
<feature type="compositionally biased region" description="Low complexity" evidence="2">
    <location>
        <begin position="87"/>
        <end position="101"/>
    </location>
</feature>
<dbReference type="InterPro" id="IPR011993">
    <property type="entry name" value="PH-like_dom_sf"/>
</dbReference>
<organism evidence="4 5">
    <name type="scientific">Coptotermes formosanus</name>
    <name type="common">Formosan subterranean termite</name>
    <dbReference type="NCBI Taxonomy" id="36987"/>
    <lineage>
        <taxon>Eukaryota</taxon>
        <taxon>Metazoa</taxon>
        <taxon>Ecdysozoa</taxon>
        <taxon>Arthropoda</taxon>
        <taxon>Hexapoda</taxon>
        <taxon>Insecta</taxon>
        <taxon>Pterygota</taxon>
        <taxon>Neoptera</taxon>
        <taxon>Polyneoptera</taxon>
        <taxon>Dictyoptera</taxon>
        <taxon>Blattodea</taxon>
        <taxon>Blattoidea</taxon>
        <taxon>Termitoidae</taxon>
        <taxon>Rhinotermitidae</taxon>
        <taxon>Coptotermes</taxon>
    </lineage>
</organism>
<feature type="compositionally biased region" description="Low complexity" evidence="2">
    <location>
        <begin position="53"/>
        <end position="66"/>
    </location>
</feature>
<feature type="region of interest" description="Disordered" evidence="2">
    <location>
        <begin position="367"/>
        <end position="389"/>
    </location>
</feature>
<dbReference type="Pfam" id="PF00568">
    <property type="entry name" value="WH1"/>
    <property type="match status" value="1"/>
</dbReference>
<dbReference type="EMBL" id="BLKM01000111">
    <property type="protein sequence ID" value="GFG29105.1"/>
    <property type="molecule type" value="Genomic_DNA"/>
</dbReference>
<sequence>MTFTKTSQKFGQWSDVRANTVYGLGFSSEAELIKFIEKFEEVKEATRLATSKPTTNGTGTGVTPVTSANASPITSRACVPPPRSAESLLPSSDTTPLLDPPNSTNSSAVPSHNSTANSPAPATATVASNNAVPNAVVTGSAADSNTLKASMTAHQRSQSLSGLQPGESPKHQVKTAGEKPTAAATVVSAIPAGSAEAQLKYENDRLKLALAQSSANAKKWEIELATLKNNNMRLTSALQESTANVEEWKRQLHSYKEENQRMKTKYIELEAAKELRKELQSLRSRVESLEQELKTKDEEMKRVCKQQSLPADQNLQQENAELQAAVSLAQAQLETALSAQESQKRVLETLNAQLAARLQELAGIHHAQGTGTPSQHAGGSTGAGKKPQVTLRPVIEDYQLPLRYRRRPLDENEIAYINVC</sequence>
<feature type="domain" description="WH1" evidence="3">
    <location>
        <begin position="1"/>
        <end position="46"/>
    </location>
</feature>
<accession>A0A6L2PEY6</accession>
<feature type="coiled-coil region" evidence="1">
    <location>
        <begin position="203"/>
        <end position="332"/>
    </location>
</feature>
<feature type="compositionally biased region" description="Low complexity" evidence="2">
    <location>
        <begin position="113"/>
        <end position="124"/>
    </location>
</feature>
<dbReference type="Gene3D" id="2.30.29.30">
    <property type="entry name" value="Pleckstrin-homology domain (PH domain)/Phosphotyrosine-binding domain (PTB)"/>
    <property type="match status" value="1"/>
</dbReference>
<dbReference type="PROSITE" id="PS50229">
    <property type="entry name" value="WH1"/>
    <property type="match status" value="1"/>
</dbReference>
<feature type="compositionally biased region" description="Polar residues" evidence="2">
    <location>
        <begin position="102"/>
        <end position="112"/>
    </location>
</feature>
<evidence type="ECO:0000313" key="5">
    <source>
        <dbReference type="Proteomes" id="UP000502823"/>
    </source>
</evidence>
<feature type="compositionally biased region" description="Polar residues" evidence="2">
    <location>
        <begin position="148"/>
        <end position="162"/>
    </location>
</feature>
<reference evidence="5" key="1">
    <citation type="submission" date="2020-01" db="EMBL/GenBank/DDBJ databases">
        <title>Draft genome sequence of the Termite Coptotermes fromosanus.</title>
        <authorList>
            <person name="Itakura S."/>
            <person name="Yosikawa Y."/>
            <person name="Umezawa K."/>
        </authorList>
    </citation>
    <scope>NUCLEOTIDE SEQUENCE [LARGE SCALE GENOMIC DNA]</scope>
</reference>
<dbReference type="OrthoDB" id="9983798at2759"/>
<keyword evidence="1" id="KW-0175">Coiled coil</keyword>
<name>A0A6L2PEY6_COPFO</name>
<evidence type="ECO:0000256" key="2">
    <source>
        <dbReference type="SAM" id="MobiDB-lite"/>
    </source>
</evidence>
<keyword evidence="5" id="KW-1185">Reference proteome</keyword>
<protein>
    <recommendedName>
        <fullName evidence="3">WH1 domain-containing protein</fullName>
    </recommendedName>
</protein>
<dbReference type="Proteomes" id="UP000502823">
    <property type="component" value="Unassembled WGS sequence"/>
</dbReference>
<dbReference type="InterPro" id="IPR000697">
    <property type="entry name" value="WH1/EVH1_dom"/>
</dbReference>
<comment type="caution">
    <text evidence="4">The sequence shown here is derived from an EMBL/GenBank/DDBJ whole genome shotgun (WGS) entry which is preliminary data.</text>
</comment>
<dbReference type="SUPFAM" id="SSF50729">
    <property type="entry name" value="PH domain-like"/>
    <property type="match status" value="1"/>
</dbReference>
<dbReference type="InterPro" id="IPR045027">
    <property type="entry name" value="Homer"/>
</dbReference>
<feature type="compositionally biased region" description="Polar residues" evidence="2">
    <location>
        <begin position="369"/>
        <end position="378"/>
    </location>
</feature>
<evidence type="ECO:0000313" key="4">
    <source>
        <dbReference type="EMBL" id="GFG29105.1"/>
    </source>
</evidence>
<dbReference type="PANTHER" id="PTHR10918">
    <property type="entry name" value="HOMER"/>
    <property type="match status" value="1"/>
</dbReference>
<feature type="region of interest" description="Disordered" evidence="2">
    <location>
        <begin position="50"/>
        <end position="124"/>
    </location>
</feature>
<gene>
    <name evidence="4" type="ORF">Cfor_00272</name>
</gene>
<evidence type="ECO:0000259" key="3">
    <source>
        <dbReference type="PROSITE" id="PS50229"/>
    </source>
</evidence>
<proteinExistence type="predicted"/>